<keyword evidence="12" id="KW-1185">Reference proteome</keyword>
<dbReference type="PANTHER" id="PTHR34476">
    <property type="entry name" value="DNA-DIRECTED RNA POLYMERASE SUBUNIT OMEGA"/>
    <property type="match status" value="1"/>
</dbReference>
<keyword evidence="7 10" id="KW-0804">Transcription</keyword>
<comment type="subunit">
    <text evidence="10">The RNAP catalytic core consists of 2 alpha, 1 beta, 1 beta' and 1 omega subunit. When a sigma factor is associated with the core the holoenzyme is formed, which can initiate transcription.</text>
</comment>
<comment type="similarity">
    <text evidence="1 10">Belongs to the RNA polymerase subunit omega family.</text>
</comment>
<dbReference type="Proteomes" id="UP001501510">
    <property type="component" value="Unassembled WGS sequence"/>
</dbReference>
<accession>A0ABP3UIV5</accession>
<keyword evidence="5 10" id="KW-0808">Transferase</keyword>
<evidence type="ECO:0000256" key="7">
    <source>
        <dbReference type="ARBA" id="ARBA00023163"/>
    </source>
</evidence>
<dbReference type="HAMAP" id="MF_00366">
    <property type="entry name" value="RNApol_bact_RpoZ"/>
    <property type="match status" value="1"/>
</dbReference>
<evidence type="ECO:0000313" key="11">
    <source>
        <dbReference type="EMBL" id="GAA0734680.1"/>
    </source>
</evidence>
<keyword evidence="6 10" id="KW-0548">Nucleotidyltransferase</keyword>
<evidence type="ECO:0000256" key="1">
    <source>
        <dbReference type="ARBA" id="ARBA00006711"/>
    </source>
</evidence>
<dbReference type="Pfam" id="PF01192">
    <property type="entry name" value="RNA_pol_Rpb6"/>
    <property type="match status" value="1"/>
</dbReference>
<dbReference type="PANTHER" id="PTHR34476:SF1">
    <property type="entry name" value="DNA-DIRECTED RNA POLYMERASE SUBUNIT OMEGA"/>
    <property type="match status" value="1"/>
</dbReference>
<dbReference type="GO" id="GO:0000428">
    <property type="term" value="C:DNA-directed RNA polymerase complex"/>
    <property type="evidence" value="ECO:0007669"/>
    <property type="project" value="UniProtKB-KW"/>
</dbReference>
<evidence type="ECO:0000256" key="4">
    <source>
        <dbReference type="ARBA" id="ARBA00022478"/>
    </source>
</evidence>
<protein>
    <recommendedName>
        <fullName evidence="3 10">DNA-directed RNA polymerase subunit omega</fullName>
        <shortName evidence="10">RNAP omega subunit</shortName>
        <ecNumber evidence="2 10">2.7.7.6</ecNumber>
    </recommendedName>
    <alternativeName>
        <fullName evidence="10">RNA polymerase omega subunit</fullName>
    </alternativeName>
    <alternativeName>
        <fullName evidence="8 10">Transcriptase subunit omega</fullName>
    </alternativeName>
</protein>
<evidence type="ECO:0000256" key="10">
    <source>
        <dbReference type="HAMAP-Rule" id="MF_00366"/>
    </source>
</evidence>
<name>A0ABP3UIV5_9CLOT</name>
<evidence type="ECO:0000256" key="8">
    <source>
        <dbReference type="ARBA" id="ARBA00029924"/>
    </source>
</evidence>
<comment type="function">
    <text evidence="10">Promotes RNA polymerase assembly. Latches the N- and C-terminal regions of the beta' subunit thereby facilitating its interaction with the beta and alpha subunits.</text>
</comment>
<keyword evidence="4 10" id="KW-0240">DNA-directed RNA polymerase</keyword>
<evidence type="ECO:0000256" key="2">
    <source>
        <dbReference type="ARBA" id="ARBA00012418"/>
    </source>
</evidence>
<comment type="caution">
    <text evidence="11">The sequence shown here is derived from an EMBL/GenBank/DDBJ whole genome shotgun (WGS) entry which is preliminary data.</text>
</comment>
<dbReference type="InterPro" id="IPR006110">
    <property type="entry name" value="Pol_omega/Rpo6/RPB6"/>
</dbReference>
<evidence type="ECO:0000313" key="12">
    <source>
        <dbReference type="Proteomes" id="UP001501510"/>
    </source>
</evidence>
<dbReference type="SUPFAM" id="SSF63562">
    <property type="entry name" value="RPB6/omega subunit-like"/>
    <property type="match status" value="1"/>
</dbReference>
<evidence type="ECO:0000256" key="3">
    <source>
        <dbReference type="ARBA" id="ARBA00013725"/>
    </source>
</evidence>
<dbReference type="SMART" id="SM01409">
    <property type="entry name" value="RNA_pol_Rpb6"/>
    <property type="match status" value="1"/>
</dbReference>
<dbReference type="InterPro" id="IPR036161">
    <property type="entry name" value="RPB6/omega-like_sf"/>
</dbReference>
<dbReference type="InterPro" id="IPR003716">
    <property type="entry name" value="DNA-dir_RNA_pol_omega"/>
</dbReference>
<evidence type="ECO:0000256" key="5">
    <source>
        <dbReference type="ARBA" id="ARBA00022679"/>
    </source>
</evidence>
<comment type="catalytic activity">
    <reaction evidence="9 10">
        <text>RNA(n) + a ribonucleoside 5'-triphosphate = RNA(n+1) + diphosphate</text>
        <dbReference type="Rhea" id="RHEA:21248"/>
        <dbReference type="Rhea" id="RHEA-COMP:14527"/>
        <dbReference type="Rhea" id="RHEA-COMP:17342"/>
        <dbReference type="ChEBI" id="CHEBI:33019"/>
        <dbReference type="ChEBI" id="CHEBI:61557"/>
        <dbReference type="ChEBI" id="CHEBI:140395"/>
        <dbReference type="EC" id="2.7.7.6"/>
    </reaction>
</comment>
<dbReference type="EMBL" id="BAAACG010000006">
    <property type="protein sequence ID" value="GAA0734680.1"/>
    <property type="molecule type" value="Genomic_DNA"/>
</dbReference>
<proteinExistence type="inferred from homology"/>
<evidence type="ECO:0000256" key="9">
    <source>
        <dbReference type="ARBA" id="ARBA00048552"/>
    </source>
</evidence>
<dbReference type="NCBIfam" id="TIGR00690">
    <property type="entry name" value="rpoZ"/>
    <property type="match status" value="1"/>
</dbReference>
<evidence type="ECO:0000256" key="6">
    <source>
        <dbReference type="ARBA" id="ARBA00022695"/>
    </source>
</evidence>
<dbReference type="EC" id="2.7.7.6" evidence="2 10"/>
<organism evidence="11 12">
    <name type="scientific">Clostridium oceanicum</name>
    <dbReference type="NCBI Taxonomy" id="1543"/>
    <lineage>
        <taxon>Bacteria</taxon>
        <taxon>Bacillati</taxon>
        <taxon>Bacillota</taxon>
        <taxon>Clostridia</taxon>
        <taxon>Eubacteriales</taxon>
        <taxon>Clostridiaceae</taxon>
        <taxon>Clostridium</taxon>
    </lineage>
</organism>
<reference evidence="12" key="1">
    <citation type="journal article" date="2019" name="Int. J. Syst. Evol. Microbiol.">
        <title>The Global Catalogue of Microorganisms (GCM) 10K type strain sequencing project: providing services to taxonomists for standard genome sequencing and annotation.</title>
        <authorList>
            <consortium name="The Broad Institute Genomics Platform"/>
            <consortium name="The Broad Institute Genome Sequencing Center for Infectious Disease"/>
            <person name="Wu L."/>
            <person name="Ma J."/>
        </authorList>
    </citation>
    <scope>NUCLEOTIDE SEQUENCE [LARGE SCALE GENOMIC DNA]</scope>
    <source>
        <strain evidence="12">JCM 1407</strain>
    </source>
</reference>
<dbReference type="Gene3D" id="3.90.940.10">
    <property type="match status" value="1"/>
</dbReference>
<gene>
    <name evidence="10 11" type="primary">rpoZ</name>
    <name evidence="11" type="ORF">GCM10008906_07150</name>
</gene>
<dbReference type="RefSeq" id="WP_343758966.1">
    <property type="nucleotide sequence ID" value="NZ_BAAACG010000006.1"/>
</dbReference>
<sequence length="72" mass="8061">MSNSMINPSIVDLMEKVDNRYALVVLASQRARQIIAGEEPLIDIESTKPVTIAINEINEEKLSYETVEEGIK</sequence>